<evidence type="ECO:0000313" key="1">
    <source>
        <dbReference type="EMBL" id="PPQ30637.1"/>
    </source>
</evidence>
<dbReference type="EMBL" id="NHRY01000207">
    <property type="protein sequence ID" value="PPQ30637.1"/>
    <property type="molecule type" value="Genomic_DNA"/>
</dbReference>
<evidence type="ECO:0000313" key="2">
    <source>
        <dbReference type="Proteomes" id="UP000239724"/>
    </source>
</evidence>
<comment type="caution">
    <text evidence="1">The sequence shown here is derived from an EMBL/GenBank/DDBJ whole genome shotgun (WGS) entry which is preliminary data.</text>
</comment>
<dbReference type="Proteomes" id="UP000239724">
    <property type="component" value="Unassembled WGS sequence"/>
</dbReference>
<protein>
    <submittedName>
        <fullName evidence="1">Uncharacterized protein</fullName>
    </submittedName>
</protein>
<reference evidence="1 2" key="1">
    <citation type="journal article" date="2018" name="Arch. Microbiol.">
        <title>New insights into the metabolic potential of the phototrophic purple bacterium Rhodopila globiformis DSM 161(T) from its draft genome sequence and evidence for a vanadium-dependent nitrogenase.</title>
        <authorList>
            <person name="Imhoff J.F."/>
            <person name="Rahn T."/>
            <person name="Kunzel S."/>
            <person name="Neulinger S.C."/>
        </authorList>
    </citation>
    <scope>NUCLEOTIDE SEQUENCE [LARGE SCALE GENOMIC DNA]</scope>
    <source>
        <strain evidence="1 2">DSM 161</strain>
    </source>
</reference>
<accession>A0A2S6N7R5</accession>
<sequence length="59" mass="6212">MAFPGPQQAARLQVRPGGLSCPAYLRIWRQVRAAGRLAVAAGAVGAPHRRIAVVVAVPR</sequence>
<dbReference type="AlphaFoldDB" id="A0A2S6N7R5"/>
<name>A0A2S6N7R5_RHOGL</name>
<proteinExistence type="predicted"/>
<keyword evidence="2" id="KW-1185">Reference proteome</keyword>
<organism evidence="1 2">
    <name type="scientific">Rhodopila globiformis</name>
    <name type="common">Rhodopseudomonas globiformis</name>
    <dbReference type="NCBI Taxonomy" id="1071"/>
    <lineage>
        <taxon>Bacteria</taxon>
        <taxon>Pseudomonadati</taxon>
        <taxon>Pseudomonadota</taxon>
        <taxon>Alphaproteobacteria</taxon>
        <taxon>Acetobacterales</taxon>
        <taxon>Acetobacteraceae</taxon>
        <taxon>Rhodopila</taxon>
    </lineage>
</organism>
<gene>
    <name evidence="1" type="ORF">CCS01_18800</name>
</gene>